<comment type="caution">
    <text evidence="1">The sequence shown here is derived from an EMBL/GenBank/DDBJ whole genome shotgun (WGS) entry which is preliminary data.</text>
</comment>
<name>A0ACC0WMJ6_9STRA</name>
<dbReference type="EMBL" id="CM047591">
    <property type="protein sequence ID" value="KAI9919249.1"/>
    <property type="molecule type" value="Genomic_DNA"/>
</dbReference>
<accession>A0ACC0WMJ6</accession>
<proteinExistence type="predicted"/>
<organism evidence="1 2">
    <name type="scientific">Peronosclerospora sorghi</name>
    <dbReference type="NCBI Taxonomy" id="230839"/>
    <lineage>
        <taxon>Eukaryota</taxon>
        <taxon>Sar</taxon>
        <taxon>Stramenopiles</taxon>
        <taxon>Oomycota</taxon>
        <taxon>Peronosporomycetes</taxon>
        <taxon>Peronosporales</taxon>
        <taxon>Peronosporaceae</taxon>
        <taxon>Peronosclerospora</taxon>
    </lineage>
</organism>
<protein>
    <submittedName>
        <fullName evidence="1">Uncharacterized protein</fullName>
    </submittedName>
</protein>
<gene>
    <name evidence="1" type="ORF">PsorP6_012285</name>
</gene>
<dbReference type="Proteomes" id="UP001163321">
    <property type="component" value="Chromosome 12"/>
</dbReference>
<evidence type="ECO:0000313" key="1">
    <source>
        <dbReference type="EMBL" id="KAI9919249.1"/>
    </source>
</evidence>
<sequence length="73" mass="8260">MKRFLELVVSFLISLTGVLLTSGEMFPIRSNKAMHSRCDENMECGREKILCKPNAWYSILSRSLASVISSTDF</sequence>
<evidence type="ECO:0000313" key="2">
    <source>
        <dbReference type="Proteomes" id="UP001163321"/>
    </source>
</evidence>
<reference evidence="1 2" key="1">
    <citation type="journal article" date="2022" name="bioRxiv">
        <title>The genome of the oomycete Peronosclerospora sorghi, a cosmopolitan pathogen of maize and sorghum, is inflated with dispersed pseudogenes.</title>
        <authorList>
            <person name="Fletcher K."/>
            <person name="Martin F."/>
            <person name="Isakeit T."/>
            <person name="Cavanaugh K."/>
            <person name="Magill C."/>
            <person name="Michelmore R."/>
        </authorList>
    </citation>
    <scope>NUCLEOTIDE SEQUENCE [LARGE SCALE GENOMIC DNA]</scope>
    <source>
        <strain evidence="1">P6</strain>
    </source>
</reference>
<keyword evidence="2" id="KW-1185">Reference proteome</keyword>